<keyword evidence="4" id="KW-0804">Transcription</keyword>
<organism evidence="8 9">
    <name type="scientific">Camelina sativa</name>
    <name type="common">False flax</name>
    <name type="synonym">Myagrum sativum</name>
    <dbReference type="NCBI Taxonomy" id="90675"/>
    <lineage>
        <taxon>Eukaryota</taxon>
        <taxon>Viridiplantae</taxon>
        <taxon>Streptophyta</taxon>
        <taxon>Embryophyta</taxon>
        <taxon>Tracheophyta</taxon>
        <taxon>Spermatophyta</taxon>
        <taxon>Magnoliopsida</taxon>
        <taxon>eudicotyledons</taxon>
        <taxon>Gunneridae</taxon>
        <taxon>Pentapetalae</taxon>
        <taxon>rosids</taxon>
        <taxon>malvids</taxon>
        <taxon>Brassicales</taxon>
        <taxon>Brassicaceae</taxon>
        <taxon>Camelineae</taxon>
        <taxon>Camelina</taxon>
    </lineage>
</organism>
<evidence type="ECO:0000256" key="6">
    <source>
        <dbReference type="SAM" id="MobiDB-lite"/>
    </source>
</evidence>
<dbReference type="InterPro" id="IPR011598">
    <property type="entry name" value="bHLH_dom"/>
</dbReference>
<feature type="compositionally biased region" description="Low complexity" evidence="6">
    <location>
        <begin position="74"/>
        <end position="85"/>
    </location>
</feature>
<evidence type="ECO:0000256" key="5">
    <source>
        <dbReference type="ARBA" id="ARBA00023242"/>
    </source>
</evidence>
<proteinExistence type="predicted"/>
<protein>
    <submittedName>
        <fullName evidence="9">Transcription factor bHLH111-like isoform X1</fullName>
    </submittedName>
</protein>
<dbReference type="SUPFAM" id="SSF47459">
    <property type="entry name" value="HLH, helix-loop-helix DNA-binding domain"/>
    <property type="match status" value="1"/>
</dbReference>
<keyword evidence="8" id="KW-1185">Reference proteome</keyword>
<dbReference type="RefSeq" id="XP_010460919.1">
    <property type="nucleotide sequence ID" value="XM_010462617.2"/>
</dbReference>
<evidence type="ECO:0000256" key="2">
    <source>
        <dbReference type="ARBA" id="ARBA00023015"/>
    </source>
</evidence>
<evidence type="ECO:0000313" key="8">
    <source>
        <dbReference type="Proteomes" id="UP000694864"/>
    </source>
</evidence>
<dbReference type="InterPro" id="IPR045239">
    <property type="entry name" value="bHLH95_bHLH"/>
</dbReference>
<keyword evidence="5" id="KW-0539">Nucleus</keyword>
<dbReference type="InterPro" id="IPR036638">
    <property type="entry name" value="HLH_DNA-bd_sf"/>
</dbReference>
<evidence type="ECO:0000256" key="4">
    <source>
        <dbReference type="ARBA" id="ARBA00023163"/>
    </source>
</evidence>
<evidence type="ECO:0000256" key="1">
    <source>
        <dbReference type="ARBA" id="ARBA00004123"/>
    </source>
</evidence>
<keyword evidence="2" id="KW-0805">Transcription regulation</keyword>
<gene>
    <name evidence="9" type="primary">LOC104741714</name>
</gene>
<evidence type="ECO:0000259" key="7">
    <source>
        <dbReference type="PROSITE" id="PS50888"/>
    </source>
</evidence>
<sequence>MLREECTPSSSWWEDVQHHHNDHANSITSTSFYHKSSTNISNTNVSCEEDNLSISTVNASNRLDLTAESSNHHSLSAPAQPPSSSDELLRDHVASSHNHLWSLAFLPGRSLGDQMMDHHHHNHHLTSSRNSSTTSELQSYEPACDNGNGWVYDTNQVRYDQRSDQRLSKLTDLVGKHWSIAPPNNPDMNHNLHHHFDHDHSQTNDDVSMYRQALEVKNEETLCYNNGSSTGGGGSLFHDPIESSRGFLDIRLSRPLSDINPSFKPCFKALNLSEFNKKEHQTASLATVRLGTTSAGKKKRCEEISDEVSKKAKCGGGSTLSPEKQELPKAKLRDKITTLQQIVSPFGKTDTASVLQEAITYINFYQEQVKLLSTPYMKNSAIKDPWGGWDREDHNKRGPKQHLDLRSRGLCLVPIACTPIAYRDNSATDYWSPSYRGSLYR</sequence>
<feature type="domain" description="BHLH" evidence="7">
    <location>
        <begin position="316"/>
        <end position="365"/>
    </location>
</feature>
<dbReference type="CDD" id="cd11393">
    <property type="entry name" value="bHLH_AtbHLH_like"/>
    <property type="match status" value="1"/>
</dbReference>
<reference evidence="9" key="2">
    <citation type="submission" date="2025-08" db="UniProtKB">
        <authorList>
            <consortium name="RefSeq"/>
        </authorList>
    </citation>
    <scope>IDENTIFICATION</scope>
    <source>
        <tissue evidence="9">Leaf</tissue>
    </source>
</reference>
<evidence type="ECO:0000313" key="9">
    <source>
        <dbReference type="RefSeq" id="XP_010460919.1"/>
    </source>
</evidence>
<comment type="subcellular location">
    <subcellularLocation>
        <location evidence="1">Nucleus</location>
    </subcellularLocation>
</comment>
<dbReference type="InterPro" id="IPR045843">
    <property type="entry name" value="IND-like"/>
</dbReference>
<name>A0ABM0VTL5_CAMSA</name>
<dbReference type="PROSITE" id="PS50888">
    <property type="entry name" value="BHLH"/>
    <property type="match status" value="1"/>
</dbReference>
<feature type="region of interest" description="Disordered" evidence="6">
    <location>
        <begin position="69"/>
        <end position="89"/>
    </location>
</feature>
<reference evidence="8" key="1">
    <citation type="journal article" date="2014" name="Nat. Commun.">
        <title>The emerging biofuel crop Camelina sativa retains a highly undifferentiated hexaploid genome structure.</title>
        <authorList>
            <person name="Kagale S."/>
            <person name="Koh C."/>
            <person name="Nixon J."/>
            <person name="Bollina V."/>
            <person name="Clarke W.E."/>
            <person name="Tuteja R."/>
            <person name="Spillane C."/>
            <person name="Robinson S.J."/>
            <person name="Links M.G."/>
            <person name="Clarke C."/>
            <person name="Higgins E.E."/>
            <person name="Huebert T."/>
            <person name="Sharpe A.G."/>
            <person name="Parkin I.A."/>
        </authorList>
    </citation>
    <scope>NUCLEOTIDE SEQUENCE [LARGE SCALE GENOMIC DNA]</scope>
    <source>
        <strain evidence="8">cv. DH55</strain>
    </source>
</reference>
<feature type="region of interest" description="Disordered" evidence="6">
    <location>
        <begin position="116"/>
        <end position="140"/>
    </location>
</feature>
<accession>A0ABM0VTL5</accession>
<keyword evidence="3" id="KW-0238">DNA-binding</keyword>
<dbReference type="PANTHER" id="PTHR16223:SF383">
    <property type="entry name" value="TRANSCRIPTION FACTOR BHLH111"/>
    <property type="match status" value="1"/>
</dbReference>
<evidence type="ECO:0000256" key="3">
    <source>
        <dbReference type="ARBA" id="ARBA00023125"/>
    </source>
</evidence>
<dbReference type="GeneID" id="104741714"/>
<dbReference type="Proteomes" id="UP000694864">
    <property type="component" value="Chromosome 14"/>
</dbReference>
<dbReference type="PANTHER" id="PTHR16223">
    <property type="entry name" value="TRANSCRIPTION FACTOR BHLH83-RELATED"/>
    <property type="match status" value="1"/>
</dbReference>